<reference evidence="1" key="2">
    <citation type="journal article" date="2015" name="Fish Shellfish Immunol.">
        <title>Early steps in the European eel (Anguilla anguilla)-Vibrio vulnificus interaction in the gills: Role of the RtxA13 toxin.</title>
        <authorList>
            <person name="Callol A."/>
            <person name="Pajuelo D."/>
            <person name="Ebbesson L."/>
            <person name="Teles M."/>
            <person name="MacKenzie S."/>
            <person name="Amaro C."/>
        </authorList>
    </citation>
    <scope>NUCLEOTIDE SEQUENCE</scope>
</reference>
<dbReference type="EMBL" id="GBXM01036318">
    <property type="protein sequence ID" value="JAH72259.1"/>
    <property type="molecule type" value="Transcribed_RNA"/>
</dbReference>
<name>A0A0E9V2C6_ANGAN</name>
<organism evidence="1">
    <name type="scientific">Anguilla anguilla</name>
    <name type="common">European freshwater eel</name>
    <name type="synonym">Muraena anguilla</name>
    <dbReference type="NCBI Taxonomy" id="7936"/>
    <lineage>
        <taxon>Eukaryota</taxon>
        <taxon>Metazoa</taxon>
        <taxon>Chordata</taxon>
        <taxon>Craniata</taxon>
        <taxon>Vertebrata</taxon>
        <taxon>Euteleostomi</taxon>
        <taxon>Actinopterygii</taxon>
        <taxon>Neopterygii</taxon>
        <taxon>Teleostei</taxon>
        <taxon>Anguilliformes</taxon>
        <taxon>Anguillidae</taxon>
        <taxon>Anguilla</taxon>
    </lineage>
</organism>
<sequence length="67" mass="8046">MSASLILRPWLFNKRFRERWDSVYFWFQNRIGPGLRSDGRKARLSTLIPCSRSFVLFISDTEKEYSL</sequence>
<protein>
    <submittedName>
        <fullName evidence="1">Uncharacterized protein</fullName>
    </submittedName>
</protein>
<dbReference type="AlphaFoldDB" id="A0A0E9V2C6"/>
<accession>A0A0E9V2C6</accession>
<proteinExistence type="predicted"/>
<reference evidence="1" key="1">
    <citation type="submission" date="2014-11" db="EMBL/GenBank/DDBJ databases">
        <authorList>
            <person name="Amaro Gonzalez C."/>
        </authorList>
    </citation>
    <scope>NUCLEOTIDE SEQUENCE</scope>
</reference>
<evidence type="ECO:0000313" key="1">
    <source>
        <dbReference type="EMBL" id="JAH72259.1"/>
    </source>
</evidence>